<name>A0A132EML7_9BURK</name>
<dbReference type="RefSeq" id="WP_060239162.1">
    <property type="nucleotide sequence ID" value="NZ_LPJR01000002.1"/>
</dbReference>
<evidence type="ECO:0008006" key="4">
    <source>
        <dbReference type="Google" id="ProtNLM"/>
    </source>
</evidence>
<feature type="chain" id="PRO_5007290942" description="Lipoprotein" evidence="1">
    <location>
        <begin position="23"/>
        <end position="102"/>
    </location>
</feature>
<evidence type="ECO:0000256" key="1">
    <source>
        <dbReference type="SAM" id="SignalP"/>
    </source>
</evidence>
<comment type="caution">
    <text evidence="2">The sequence shown here is derived from an EMBL/GenBank/DDBJ whole genome shotgun (WGS) entry which is preliminary data.</text>
</comment>
<organism evidence="2 3">
    <name type="scientific">Burkholderia pseudomultivorans</name>
    <dbReference type="NCBI Taxonomy" id="1207504"/>
    <lineage>
        <taxon>Bacteria</taxon>
        <taxon>Pseudomonadati</taxon>
        <taxon>Pseudomonadota</taxon>
        <taxon>Betaproteobacteria</taxon>
        <taxon>Burkholderiales</taxon>
        <taxon>Burkholderiaceae</taxon>
        <taxon>Burkholderia</taxon>
        <taxon>Burkholderia cepacia complex</taxon>
    </lineage>
</organism>
<evidence type="ECO:0000313" key="3">
    <source>
        <dbReference type="Proteomes" id="UP000062912"/>
    </source>
</evidence>
<accession>A0A132EML7</accession>
<dbReference type="Proteomes" id="UP000062912">
    <property type="component" value="Unassembled WGS sequence"/>
</dbReference>
<sequence>MKYGFVSVAAAAFMCVATTVYASGIPGVDIDGPSRVQAAFAQVQAPQEGAGKRAAAETNVVGNQVSGPTDVSRQTLVTLIQIDTTLKQLLALELKKTQAAAH</sequence>
<evidence type="ECO:0000313" key="2">
    <source>
        <dbReference type="EMBL" id="KWF37400.1"/>
    </source>
</evidence>
<dbReference type="AlphaFoldDB" id="A0A132EML7"/>
<proteinExistence type="predicted"/>
<dbReference type="EMBL" id="LPJR01000002">
    <property type="protein sequence ID" value="KWF37400.1"/>
    <property type="molecule type" value="Genomic_DNA"/>
</dbReference>
<gene>
    <name evidence="2" type="ORF">WT56_34235</name>
</gene>
<feature type="signal peptide" evidence="1">
    <location>
        <begin position="1"/>
        <end position="22"/>
    </location>
</feature>
<keyword evidence="1" id="KW-0732">Signal</keyword>
<reference evidence="2 3" key="1">
    <citation type="submission" date="2015-11" db="EMBL/GenBank/DDBJ databases">
        <title>Expanding the genomic diversity of Burkholderia species for the development of highly accurate diagnostics.</title>
        <authorList>
            <person name="Sahl J."/>
            <person name="Keim P."/>
            <person name="Wagner D."/>
        </authorList>
    </citation>
    <scope>NUCLEOTIDE SEQUENCE [LARGE SCALE GENOMIC DNA]</scope>
    <source>
        <strain evidence="2 3">MSMB368WGS</strain>
    </source>
</reference>
<protein>
    <recommendedName>
        <fullName evidence="4">Lipoprotein</fullName>
    </recommendedName>
</protein>